<evidence type="ECO:0000313" key="13">
    <source>
        <dbReference type="EMBL" id="MDP1519861.1"/>
    </source>
</evidence>
<keyword evidence="2 10" id="KW-0489">Methyltransferase</keyword>
<dbReference type="RefSeq" id="WP_305169372.1">
    <property type="nucleotide sequence ID" value="NZ_JAUUUU010000001.1"/>
</dbReference>
<dbReference type="EC" id="1.5.-.-" evidence="10"/>
<dbReference type="InterPro" id="IPR017610">
    <property type="entry name" value="tRNA_S-uridine_synth_MnmC_C"/>
</dbReference>
<dbReference type="GO" id="GO:0002098">
    <property type="term" value="P:tRNA wobble uridine modification"/>
    <property type="evidence" value="ECO:0007669"/>
    <property type="project" value="TreeGrafter"/>
</dbReference>
<comment type="catalytic activity">
    <reaction evidence="10">
        <text>5-aminomethyl-2-thiouridine(34) in tRNA + S-adenosyl-L-methionine = 5-methylaminomethyl-2-thiouridine(34) in tRNA + S-adenosyl-L-homocysteine + H(+)</text>
        <dbReference type="Rhea" id="RHEA:19569"/>
        <dbReference type="Rhea" id="RHEA-COMP:10195"/>
        <dbReference type="Rhea" id="RHEA-COMP:10197"/>
        <dbReference type="ChEBI" id="CHEBI:15378"/>
        <dbReference type="ChEBI" id="CHEBI:57856"/>
        <dbReference type="ChEBI" id="CHEBI:59789"/>
        <dbReference type="ChEBI" id="CHEBI:74454"/>
        <dbReference type="ChEBI" id="CHEBI:74455"/>
        <dbReference type="EC" id="2.1.1.61"/>
    </reaction>
</comment>
<comment type="function">
    <text evidence="10">Catalyzes the last two steps in the biosynthesis of 5-methylaminomethyl-2-thiouridine (mnm(5)s(2)U) at the wobble position (U34) in tRNA. Catalyzes the FAD-dependent demodification of cmnm(5)s(2)U34 to nm(5)s(2)U34, followed by the transfer of a methyl group from S-adenosyl-L-methionine to nm(5)s(2)U34, to form mnm(5)s(2)U34.</text>
</comment>
<feature type="region of interest" description="tRNA (mnm(5)s(2)U34)-methyltransferase" evidence="10">
    <location>
        <begin position="1"/>
        <end position="256"/>
    </location>
</feature>
<keyword evidence="6 10" id="KW-0819">tRNA processing</keyword>
<evidence type="ECO:0000256" key="4">
    <source>
        <dbReference type="ARBA" id="ARBA00022679"/>
    </source>
</evidence>
<dbReference type="GO" id="GO:0032259">
    <property type="term" value="P:methylation"/>
    <property type="evidence" value="ECO:0007669"/>
    <property type="project" value="UniProtKB-KW"/>
</dbReference>
<dbReference type="Pfam" id="PF05430">
    <property type="entry name" value="Methyltransf_30"/>
    <property type="match status" value="1"/>
</dbReference>
<keyword evidence="5 10" id="KW-0949">S-adenosyl-L-methionine</keyword>
<protein>
    <recommendedName>
        <fullName evidence="10">tRNA 5-methylaminomethyl-2-thiouridine biosynthesis bifunctional protein MnmC</fullName>
        <shortName evidence="10">tRNA mnm(5)s(2)U biosynthesis bifunctional protein</shortName>
    </recommendedName>
    <domain>
        <recommendedName>
            <fullName evidence="10">tRNA (mnm(5)s(2)U34)-methyltransferase</fullName>
            <ecNumber evidence="10">2.1.1.61</ecNumber>
        </recommendedName>
    </domain>
    <domain>
        <recommendedName>
            <fullName evidence="10">FAD-dependent cmnm(5)s(2)U34 oxidoreductase</fullName>
            <ecNumber evidence="10">1.5.-.-</ecNumber>
        </recommendedName>
    </domain>
</protein>
<feature type="region of interest" description="FAD-dependent cmnm(5)s(2)U34 oxidoreductase" evidence="10">
    <location>
        <begin position="296"/>
        <end position="687"/>
    </location>
</feature>
<comment type="subcellular location">
    <subcellularLocation>
        <location evidence="10">Cytoplasm</location>
    </subcellularLocation>
</comment>
<keyword evidence="3 10" id="KW-0285">Flavoprotein</keyword>
<evidence type="ECO:0000313" key="14">
    <source>
        <dbReference type="Proteomes" id="UP001178354"/>
    </source>
</evidence>
<comment type="cofactor">
    <cofactor evidence="10">
        <name>FAD</name>
        <dbReference type="ChEBI" id="CHEBI:57692"/>
    </cofactor>
</comment>
<dbReference type="HAMAP" id="MF_01102">
    <property type="entry name" value="MnmC"/>
    <property type="match status" value="1"/>
</dbReference>
<dbReference type="PANTHER" id="PTHR13847">
    <property type="entry name" value="SARCOSINE DEHYDROGENASE-RELATED"/>
    <property type="match status" value="1"/>
</dbReference>
<dbReference type="InterPro" id="IPR036188">
    <property type="entry name" value="FAD/NAD-bd_sf"/>
</dbReference>
<comment type="similarity">
    <text evidence="10">In the N-terminal section; belongs to the methyltransferase superfamily. tRNA (mnm(5)s(2)U34)-methyltransferase family.</text>
</comment>
<evidence type="ECO:0000256" key="9">
    <source>
        <dbReference type="ARBA" id="ARBA00023268"/>
    </source>
</evidence>
<dbReference type="InterPro" id="IPR023032">
    <property type="entry name" value="tRNA_MAMT_biosynth_bifunc_MnmC"/>
</dbReference>
<keyword evidence="7 10" id="KW-0274">FAD</keyword>
<dbReference type="SUPFAM" id="SSF54373">
    <property type="entry name" value="FAD-linked reductases, C-terminal domain"/>
    <property type="match status" value="1"/>
</dbReference>
<dbReference type="Gene3D" id="3.40.50.150">
    <property type="entry name" value="Vaccinia Virus protein VP39"/>
    <property type="match status" value="1"/>
</dbReference>
<dbReference type="InterPro" id="IPR006076">
    <property type="entry name" value="FAD-dep_OxRdtase"/>
</dbReference>
<dbReference type="NCBIfam" id="NF002481">
    <property type="entry name" value="PRK01747.1-2"/>
    <property type="match status" value="1"/>
</dbReference>
<keyword evidence="4 10" id="KW-0808">Transferase</keyword>
<keyword evidence="14" id="KW-1185">Reference proteome</keyword>
<dbReference type="InterPro" id="IPR029063">
    <property type="entry name" value="SAM-dependent_MTases_sf"/>
</dbReference>
<dbReference type="GO" id="GO:0004808">
    <property type="term" value="F:tRNA (5-methylaminomethyl-2-thiouridylate)(34)-methyltransferase activity"/>
    <property type="evidence" value="ECO:0007669"/>
    <property type="project" value="UniProtKB-EC"/>
</dbReference>
<dbReference type="InterPro" id="IPR047785">
    <property type="entry name" value="tRNA_MNMC2"/>
</dbReference>
<name>A0AAW8AY85_9GAMM</name>
<dbReference type="PANTHER" id="PTHR13847:SF283">
    <property type="entry name" value="TRNA 5-METHYLAMINOMETHYL-2-THIOURIDINE BIOSYNTHESIS BIFUNCTIONAL PROTEIN MNMC"/>
    <property type="match status" value="1"/>
</dbReference>
<dbReference type="SUPFAM" id="SSF51905">
    <property type="entry name" value="FAD/NAD(P)-binding domain"/>
    <property type="match status" value="1"/>
</dbReference>
<dbReference type="Pfam" id="PF01266">
    <property type="entry name" value="DAO"/>
    <property type="match status" value="1"/>
</dbReference>
<feature type="domain" description="MnmC-like methyltransferase" evidence="12">
    <location>
        <begin position="122"/>
        <end position="255"/>
    </location>
</feature>
<comment type="similarity">
    <text evidence="10">In the C-terminal section; belongs to the DAO family.</text>
</comment>
<keyword evidence="9 10" id="KW-0511">Multifunctional enzyme</keyword>
<proteinExistence type="inferred from homology"/>
<dbReference type="Gene3D" id="3.30.9.10">
    <property type="entry name" value="D-Amino Acid Oxidase, subunit A, domain 2"/>
    <property type="match status" value="1"/>
</dbReference>
<evidence type="ECO:0000259" key="12">
    <source>
        <dbReference type="Pfam" id="PF05430"/>
    </source>
</evidence>
<reference evidence="13" key="2">
    <citation type="submission" date="2023-08" db="EMBL/GenBank/DDBJ databases">
        <authorList>
            <person name="Luo J."/>
        </authorList>
    </citation>
    <scope>NUCLEOTIDE SEQUENCE</scope>
    <source>
        <strain evidence="13">DSM 25064</strain>
    </source>
</reference>
<reference evidence="13" key="1">
    <citation type="journal article" date="2010" name="Int. J. Syst. Evol. Microbiol.">
        <title>Porticoccus litoralis gen. nov., sp. nov., a gammaproteobacterium isolated from the Yellow Sea.</title>
        <authorList>
            <person name="Oh H.M."/>
            <person name="Kim H."/>
            <person name="Kim K.M."/>
            <person name="Min G.S."/>
            <person name="Cho J.C."/>
        </authorList>
    </citation>
    <scope>NUCLEOTIDE SEQUENCE</scope>
    <source>
        <strain evidence="13">DSM 25064</strain>
    </source>
</reference>
<dbReference type="GO" id="GO:0050660">
    <property type="term" value="F:flavin adenine dinucleotide binding"/>
    <property type="evidence" value="ECO:0007669"/>
    <property type="project" value="UniProtKB-UniRule"/>
</dbReference>
<sequence>MSDPFSEPPPDSVQQAAIHWDEQGQPLSDAFDDVYFSKASGIEETRYVFLQHNGLPQRWREFPQTQFTIGETGFGTGLNFLTVAASWLQQVDDPNARLHFVSAEKYPLSKNDLEKALALWPELSPLAAELTEQYPPPVAGIHRLYLADQRIVLTLLYGDAGEMFTSLKGTDHPLFRRAGNPRIDAWFLDGFAPAKNPAMWSDELFQAIADLSGPGTTFSTFTAAGIVRRGLQAVGFEVQKVQGFGHKRDMLCGQMDEPISESATEKDWLPATYNAKHQPPWYLAPQFKRPKSALVLGGGIAGCATARALAERGIAVTLIERHDELAQEGSGNPQGIIYPKLSNKHSPLAQFGLMALLHASRYHQQFLNNGGSRCGVLVLPETDRDRQTFQEIATQFPPQLVQLVKGTALSDVAGIDLSAETGLFFPQLGWINPPEACESLAQHPLIERRTAHIERLIYVDECWRALDEADNPVAEAPVTIIATAYHSNRFEQTSHLPLKQIRGQISCLPATADSRNLKTVICGEGYLAPANNGTHTLGATYNIGETSSDVRTEDHQTNLQQLARTDATAAALFTSVNPEQLDGRAAFRCTTPDYLPIAGPAPKFEEFLESYSLLRKNARSHIPVASPAWPGLYLNCGHGSRGMSYAPLCAELIASEICREVPPLSLPLRQAVHPGRFIIRDMKRGRL</sequence>
<dbReference type="Proteomes" id="UP001178354">
    <property type="component" value="Unassembled WGS sequence"/>
</dbReference>
<dbReference type="EC" id="2.1.1.61" evidence="10"/>
<gene>
    <name evidence="10 13" type="primary">mnmC</name>
    <name evidence="13" type="ORF">Q8A57_02665</name>
</gene>
<evidence type="ECO:0000256" key="5">
    <source>
        <dbReference type="ARBA" id="ARBA00022691"/>
    </source>
</evidence>
<dbReference type="GO" id="GO:0005737">
    <property type="term" value="C:cytoplasm"/>
    <property type="evidence" value="ECO:0007669"/>
    <property type="project" value="UniProtKB-SubCell"/>
</dbReference>
<dbReference type="AlphaFoldDB" id="A0AAW8AY85"/>
<evidence type="ECO:0000256" key="3">
    <source>
        <dbReference type="ARBA" id="ARBA00022630"/>
    </source>
</evidence>
<evidence type="ECO:0000259" key="11">
    <source>
        <dbReference type="Pfam" id="PF01266"/>
    </source>
</evidence>
<dbReference type="Gene3D" id="3.50.50.60">
    <property type="entry name" value="FAD/NAD(P)-binding domain"/>
    <property type="match status" value="1"/>
</dbReference>
<evidence type="ECO:0000256" key="1">
    <source>
        <dbReference type="ARBA" id="ARBA00022490"/>
    </source>
</evidence>
<keyword evidence="1 10" id="KW-0963">Cytoplasm</keyword>
<dbReference type="NCBIfam" id="NF033855">
    <property type="entry name" value="tRNA_MNMC2"/>
    <property type="match status" value="1"/>
</dbReference>
<evidence type="ECO:0000256" key="2">
    <source>
        <dbReference type="ARBA" id="ARBA00022603"/>
    </source>
</evidence>
<accession>A0AAW8AY85</accession>
<keyword evidence="8 10" id="KW-0560">Oxidoreductase</keyword>
<evidence type="ECO:0000256" key="10">
    <source>
        <dbReference type="HAMAP-Rule" id="MF_01102"/>
    </source>
</evidence>
<comment type="caution">
    <text evidence="13">The sequence shown here is derived from an EMBL/GenBank/DDBJ whole genome shotgun (WGS) entry which is preliminary data.</text>
</comment>
<dbReference type="EMBL" id="JAUUUU010000001">
    <property type="protein sequence ID" value="MDP1519861.1"/>
    <property type="molecule type" value="Genomic_DNA"/>
</dbReference>
<dbReference type="InterPro" id="IPR008471">
    <property type="entry name" value="MnmC-like_methylTransf"/>
</dbReference>
<evidence type="ECO:0000256" key="7">
    <source>
        <dbReference type="ARBA" id="ARBA00022827"/>
    </source>
</evidence>
<dbReference type="GO" id="GO:0016645">
    <property type="term" value="F:oxidoreductase activity, acting on the CH-NH group of donors"/>
    <property type="evidence" value="ECO:0007669"/>
    <property type="project" value="InterPro"/>
</dbReference>
<organism evidence="13 14">
    <name type="scientific">Porticoccus litoralis</name>
    <dbReference type="NCBI Taxonomy" id="434086"/>
    <lineage>
        <taxon>Bacteria</taxon>
        <taxon>Pseudomonadati</taxon>
        <taxon>Pseudomonadota</taxon>
        <taxon>Gammaproteobacteria</taxon>
        <taxon>Cellvibrionales</taxon>
        <taxon>Porticoccaceae</taxon>
        <taxon>Porticoccus</taxon>
    </lineage>
</organism>
<evidence type="ECO:0000256" key="8">
    <source>
        <dbReference type="ARBA" id="ARBA00023002"/>
    </source>
</evidence>
<evidence type="ECO:0000256" key="6">
    <source>
        <dbReference type="ARBA" id="ARBA00022694"/>
    </source>
</evidence>
<dbReference type="NCBIfam" id="TIGR03197">
    <property type="entry name" value="MnmC_Cterm"/>
    <property type="match status" value="1"/>
</dbReference>
<feature type="domain" description="FAD dependent oxidoreductase" evidence="11">
    <location>
        <begin position="294"/>
        <end position="654"/>
    </location>
</feature>